<dbReference type="GO" id="GO:0005524">
    <property type="term" value="F:ATP binding"/>
    <property type="evidence" value="ECO:0007669"/>
    <property type="project" value="UniProtKB-KW"/>
</dbReference>
<dbReference type="InterPro" id="IPR036640">
    <property type="entry name" value="ABC1_TM_sf"/>
</dbReference>
<dbReference type="InterPro" id="IPR003593">
    <property type="entry name" value="AAA+_ATPase"/>
</dbReference>
<feature type="compositionally biased region" description="Acidic residues" evidence="7">
    <location>
        <begin position="377"/>
        <end position="386"/>
    </location>
</feature>
<evidence type="ECO:0000256" key="8">
    <source>
        <dbReference type="SAM" id="Phobius"/>
    </source>
</evidence>
<accession>A0A1X0DMC7</accession>
<keyword evidence="6 8" id="KW-0472">Membrane</keyword>
<keyword evidence="2 8" id="KW-0812">Transmembrane</keyword>
<feature type="transmembrane region" description="Helical" evidence="8">
    <location>
        <begin position="202"/>
        <end position="232"/>
    </location>
</feature>
<dbReference type="STRING" id="444597.BST26_01925"/>
<dbReference type="Gene3D" id="1.20.1560.10">
    <property type="entry name" value="ABC transporter type 1, transmembrane domain"/>
    <property type="match status" value="1"/>
</dbReference>
<keyword evidence="5 8" id="KW-1133">Transmembrane helix</keyword>
<dbReference type="SUPFAM" id="SSF52540">
    <property type="entry name" value="P-loop containing nucleoside triphosphate hydrolases"/>
    <property type="match status" value="1"/>
</dbReference>
<dbReference type="InterPro" id="IPR011527">
    <property type="entry name" value="ABC1_TM_dom"/>
</dbReference>
<feature type="transmembrane region" description="Helical" evidence="8">
    <location>
        <begin position="35"/>
        <end position="54"/>
    </location>
</feature>
<comment type="subcellular location">
    <subcellularLocation>
        <location evidence="1">Cell membrane</location>
        <topology evidence="1">Multi-pass membrane protein</topology>
    </subcellularLocation>
</comment>
<evidence type="ECO:0000256" key="2">
    <source>
        <dbReference type="ARBA" id="ARBA00022692"/>
    </source>
</evidence>
<dbReference type="InterPro" id="IPR027417">
    <property type="entry name" value="P-loop_NTPase"/>
</dbReference>
<reference evidence="9 10" key="1">
    <citation type="submission" date="2016-12" db="EMBL/GenBank/DDBJ databases">
        <title>The new phylogeny of genus Mycobacterium.</title>
        <authorList>
            <person name="Tortoli E."/>
            <person name="Trovato A."/>
            <person name="Cirillo D.M."/>
        </authorList>
    </citation>
    <scope>NUCLEOTIDE SEQUENCE [LARGE SCALE GENOMIC DNA]</scope>
    <source>
        <strain evidence="9 10">DSM 45130</strain>
    </source>
</reference>
<evidence type="ECO:0000256" key="3">
    <source>
        <dbReference type="ARBA" id="ARBA00022741"/>
    </source>
</evidence>
<dbReference type="InterPro" id="IPR039421">
    <property type="entry name" value="Type_1_exporter"/>
</dbReference>
<evidence type="ECO:0000256" key="7">
    <source>
        <dbReference type="SAM" id="MobiDB-lite"/>
    </source>
</evidence>
<dbReference type="GO" id="GO:0015421">
    <property type="term" value="F:ABC-type oligopeptide transporter activity"/>
    <property type="evidence" value="ECO:0007669"/>
    <property type="project" value="TreeGrafter"/>
</dbReference>
<protein>
    <submittedName>
        <fullName evidence="9">ABC transporter ATP-binding protein</fullName>
    </submittedName>
</protein>
<dbReference type="CDD" id="cd18547">
    <property type="entry name" value="ABC_6TM_Tm288_like"/>
    <property type="match status" value="1"/>
</dbReference>
<evidence type="ECO:0000256" key="6">
    <source>
        <dbReference type="ARBA" id="ARBA00023136"/>
    </source>
</evidence>
<dbReference type="PANTHER" id="PTHR43394">
    <property type="entry name" value="ATP-DEPENDENT PERMEASE MDL1, MITOCHONDRIAL"/>
    <property type="match status" value="1"/>
</dbReference>
<dbReference type="Pfam" id="PF00005">
    <property type="entry name" value="ABC_tran"/>
    <property type="match status" value="1"/>
</dbReference>
<evidence type="ECO:0000256" key="1">
    <source>
        <dbReference type="ARBA" id="ARBA00004651"/>
    </source>
</evidence>
<dbReference type="GO" id="GO:0005886">
    <property type="term" value="C:plasma membrane"/>
    <property type="evidence" value="ECO:0007669"/>
    <property type="project" value="UniProtKB-SubCell"/>
</dbReference>
<dbReference type="PROSITE" id="PS50893">
    <property type="entry name" value="ABC_TRANSPORTER_2"/>
    <property type="match status" value="1"/>
</dbReference>
<dbReference type="FunFam" id="3.40.50.300:FF:000218">
    <property type="entry name" value="Multidrug ABC transporter ATP-binding protein"/>
    <property type="match status" value="1"/>
</dbReference>
<dbReference type="Gene3D" id="3.40.50.300">
    <property type="entry name" value="P-loop containing nucleotide triphosphate hydrolases"/>
    <property type="match status" value="1"/>
</dbReference>
<dbReference type="PANTHER" id="PTHR43394:SF1">
    <property type="entry name" value="ATP-BINDING CASSETTE SUB-FAMILY B MEMBER 10, MITOCHONDRIAL"/>
    <property type="match status" value="1"/>
</dbReference>
<name>A0A1X0DMC7_9MYCO</name>
<dbReference type="Pfam" id="PF00664">
    <property type="entry name" value="ABC_membrane"/>
    <property type="match status" value="1"/>
</dbReference>
<dbReference type="EMBL" id="MVHS01000003">
    <property type="protein sequence ID" value="ORA73561.1"/>
    <property type="molecule type" value="Genomic_DNA"/>
</dbReference>
<proteinExistence type="predicted"/>
<feature type="transmembrane region" description="Helical" evidence="8">
    <location>
        <begin position="114"/>
        <end position="135"/>
    </location>
</feature>
<keyword evidence="4 9" id="KW-0067">ATP-binding</keyword>
<keyword evidence="10" id="KW-1185">Reference proteome</keyword>
<evidence type="ECO:0000256" key="4">
    <source>
        <dbReference type="ARBA" id="ARBA00022840"/>
    </source>
</evidence>
<organism evidence="9 10">
    <name type="scientific">Mycolicibacterium insubricum</name>
    <dbReference type="NCBI Taxonomy" id="444597"/>
    <lineage>
        <taxon>Bacteria</taxon>
        <taxon>Bacillati</taxon>
        <taxon>Actinomycetota</taxon>
        <taxon>Actinomycetes</taxon>
        <taxon>Mycobacteriales</taxon>
        <taxon>Mycobacteriaceae</taxon>
        <taxon>Mycolicibacterium</taxon>
    </lineage>
</organism>
<dbReference type="SUPFAM" id="SSF90123">
    <property type="entry name" value="ABC transporter transmembrane region"/>
    <property type="match status" value="1"/>
</dbReference>
<evidence type="ECO:0000256" key="5">
    <source>
        <dbReference type="ARBA" id="ARBA00022989"/>
    </source>
</evidence>
<dbReference type="PROSITE" id="PS50929">
    <property type="entry name" value="ABC_TM1F"/>
    <property type="match status" value="1"/>
</dbReference>
<sequence length="650" mass="69906">MTPPLRGTQENSGERARNLSGTAMRMLRRLAPMRFTVIAILALSVSGIAITAISPRILGHATDLIFDGVIGARLPSGIDKAQAVAEARARGDANLADMLSAMNVVPGRGVDFTAVAHTLSWALLLYLVAALLIWIQARLLNVLVQRTLAGLRTEVEAKVHRVPVRYFDSRPRGELMSRVTNDVDNIAVSVSMTVNQLLSSMLTLLTVLVMMATISPMLTAIAVVSVPLTLWASRAITRRSRKLFAAQWRNTGLLNAHAEETYSGYAVVSTYGHRQAARERFAERNDELYRSGLGAQFVSGLIGPATTFVGNLSYVVVAVVGGVQVATGQITLGGIQAFITYVRQFNQPLSQIAGMYTLLQSGLASAERVFEFLDEPEVDEPEEDADGGGAPPGPAGSAPRIEFSDVEFGYRSGRPVLRGLSLTAEAGSTVGIVGPTGAGKTTVVNLLMRFYDPDGGRIYYDGVDIGDVDRAELRSRIALVSQDTWLFDGTIADNIGYSRLGAGRDEIEAAARSAFVDHFAATLPKGYDTAVGESTLSTGQRQLISLARAFLAHPDVLVLDEATSSVDTRTELAVQRALTELRRNRTCFIIAHRLSTVRDADAIVVVEGGRVVESGPPAALLARGGAYRDMVRRATAPVRPDEPDTPSYRR</sequence>
<dbReference type="SMART" id="SM00382">
    <property type="entry name" value="AAA"/>
    <property type="match status" value="1"/>
</dbReference>
<evidence type="ECO:0000313" key="9">
    <source>
        <dbReference type="EMBL" id="ORA73561.1"/>
    </source>
</evidence>
<comment type="caution">
    <text evidence="9">The sequence shown here is derived from an EMBL/GenBank/DDBJ whole genome shotgun (WGS) entry which is preliminary data.</text>
</comment>
<dbReference type="GO" id="GO:0016887">
    <property type="term" value="F:ATP hydrolysis activity"/>
    <property type="evidence" value="ECO:0007669"/>
    <property type="project" value="InterPro"/>
</dbReference>
<dbReference type="Proteomes" id="UP000192801">
    <property type="component" value="Unassembled WGS sequence"/>
</dbReference>
<gene>
    <name evidence="9" type="ORF">BST26_01925</name>
</gene>
<feature type="region of interest" description="Disordered" evidence="7">
    <location>
        <begin position="377"/>
        <end position="399"/>
    </location>
</feature>
<dbReference type="InterPro" id="IPR003439">
    <property type="entry name" value="ABC_transporter-like_ATP-bd"/>
</dbReference>
<evidence type="ECO:0000313" key="10">
    <source>
        <dbReference type="Proteomes" id="UP000192801"/>
    </source>
</evidence>
<dbReference type="AlphaFoldDB" id="A0A1X0DMC7"/>
<keyword evidence="3" id="KW-0547">Nucleotide-binding</keyword>